<dbReference type="InterPro" id="IPR004556">
    <property type="entry name" value="HemK-like"/>
</dbReference>
<dbReference type="GO" id="GO:0008276">
    <property type="term" value="F:protein methyltransferase activity"/>
    <property type="evidence" value="ECO:0007669"/>
    <property type="project" value="InterPro"/>
</dbReference>
<dbReference type="InterPro" id="IPR029063">
    <property type="entry name" value="SAM-dependent_MTases_sf"/>
</dbReference>
<dbReference type="PROSITE" id="PS00092">
    <property type="entry name" value="N6_MTASE"/>
    <property type="match status" value="1"/>
</dbReference>
<dbReference type="SUPFAM" id="SSF53335">
    <property type="entry name" value="S-adenosyl-L-methionine-dependent methyltransferases"/>
    <property type="match status" value="1"/>
</dbReference>
<feature type="domain" description="DNA methylase adenine-specific" evidence="5">
    <location>
        <begin position="113"/>
        <end position="270"/>
    </location>
</feature>
<dbReference type="NCBIfam" id="TIGR00536">
    <property type="entry name" value="hemK_fam"/>
    <property type="match status" value="1"/>
</dbReference>
<organism evidence="6 7">
    <name type="scientific">Aureobasidium uvarum</name>
    <dbReference type="NCBI Taxonomy" id="2773716"/>
    <lineage>
        <taxon>Eukaryota</taxon>
        <taxon>Fungi</taxon>
        <taxon>Dikarya</taxon>
        <taxon>Ascomycota</taxon>
        <taxon>Pezizomycotina</taxon>
        <taxon>Dothideomycetes</taxon>
        <taxon>Dothideomycetidae</taxon>
        <taxon>Dothideales</taxon>
        <taxon>Saccotheciaceae</taxon>
        <taxon>Aureobasidium</taxon>
    </lineage>
</organism>
<dbReference type="GO" id="GO:0032259">
    <property type="term" value="P:methylation"/>
    <property type="evidence" value="ECO:0007669"/>
    <property type="project" value="UniProtKB-KW"/>
</dbReference>
<dbReference type="CDD" id="cd02440">
    <property type="entry name" value="AdoMet_MTases"/>
    <property type="match status" value="1"/>
</dbReference>
<evidence type="ECO:0000256" key="1">
    <source>
        <dbReference type="ARBA" id="ARBA00022603"/>
    </source>
</evidence>
<dbReference type="AlphaFoldDB" id="A0A9N8KRX7"/>
<evidence type="ECO:0000313" key="6">
    <source>
        <dbReference type="EMBL" id="CAD0113230.1"/>
    </source>
</evidence>
<dbReference type="InterPro" id="IPR002052">
    <property type="entry name" value="DNA_methylase_N6_adenine_CS"/>
</dbReference>
<evidence type="ECO:0000256" key="4">
    <source>
        <dbReference type="ARBA" id="ARBA00022747"/>
    </source>
</evidence>
<dbReference type="InterPro" id="IPR003356">
    <property type="entry name" value="DNA_methylase_A-5"/>
</dbReference>
<sequence>HTSHWILTMPRLQPRMLHRARSIDSLLPLVLQGTRDLASAKNELRWLREFTIEQQQKQRSLKGWNTQHKLRRLCIERARGKPLQYIMGTEYFGDLEIACEAGVLIPRQETAASVTHLIKRLHQGTQPLPKHLKILDLCTGTGCIPLLAYHEFVTKHGRTSNDLEVVGVDISPQALRLANKNRHRLCSEGTLPPDPSLRFLQADVLATSHDNTTTEPPSLVSVLHNDISTSPKPTWDILISNPPYISPTAFATTTTRSVKRYEPLLALVPSSSSSNLPLTPSIDDGDIFYPPLLSIATKVSARIILFEVADLEQAHRVAVMAKEQGIWDGVEIWRDDPGSDDGEANTNDMGGTRGIKVCGQGNGRSVVAYRGDAVGWLGGK</sequence>
<gene>
    <name evidence="6" type="ORF">AWRI4620_LOCUS7485</name>
</gene>
<dbReference type="EMBL" id="CAINUL010000015">
    <property type="protein sequence ID" value="CAD0113230.1"/>
    <property type="molecule type" value="Genomic_DNA"/>
</dbReference>
<protein>
    <recommendedName>
        <fullName evidence="5">DNA methylase adenine-specific domain-containing protein</fullName>
    </recommendedName>
</protein>
<dbReference type="GO" id="GO:0009307">
    <property type="term" value="P:DNA restriction-modification system"/>
    <property type="evidence" value="ECO:0007669"/>
    <property type="project" value="UniProtKB-KW"/>
</dbReference>
<feature type="non-terminal residue" evidence="6">
    <location>
        <position position="1"/>
    </location>
</feature>
<dbReference type="Pfam" id="PF02384">
    <property type="entry name" value="N6_Mtase"/>
    <property type="match status" value="1"/>
</dbReference>
<proteinExistence type="predicted"/>
<keyword evidence="2" id="KW-0808">Transferase</keyword>
<keyword evidence="4" id="KW-0680">Restriction system</keyword>
<evidence type="ECO:0000259" key="5">
    <source>
        <dbReference type="Pfam" id="PF02384"/>
    </source>
</evidence>
<accession>A0A9N8KRX7</accession>
<dbReference type="InterPro" id="IPR050320">
    <property type="entry name" value="N5-glutamine_MTase"/>
</dbReference>
<dbReference type="GO" id="GO:0003677">
    <property type="term" value="F:DNA binding"/>
    <property type="evidence" value="ECO:0007669"/>
    <property type="project" value="InterPro"/>
</dbReference>
<keyword evidence="7" id="KW-1185">Reference proteome</keyword>
<evidence type="ECO:0000256" key="2">
    <source>
        <dbReference type="ARBA" id="ARBA00022679"/>
    </source>
</evidence>
<evidence type="ECO:0000256" key="3">
    <source>
        <dbReference type="ARBA" id="ARBA00022691"/>
    </source>
</evidence>
<dbReference type="OrthoDB" id="269872at2759"/>
<dbReference type="PANTHER" id="PTHR18895">
    <property type="entry name" value="HEMK METHYLTRANSFERASE"/>
    <property type="match status" value="1"/>
</dbReference>
<evidence type="ECO:0000313" key="7">
    <source>
        <dbReference type="Proteomes" id="UP000745764"/>
    </source>
</evidence>
<reference evidence="6" key="1">
    <citation type="submission" date="2020-06" db="EMBL/GenBank/DDBJ databases">
        <authorList>
            <person name="Onetto C."/>
        </authorList>
    </citation>
    <scope>NUCLEOTIDE SEQUENCE</scope>
</reference>
<comment type="caution">
    <text evidence="6">The sequence shown here is derived from an EMBL/GenBank/DDBJ whole genome shotgun (WGS) entry which is preliminary data.</text>
</comment>
<name>A0A9N8KRX7_9PEZI</name>
<keyword evidence="3" id="KW-0949">S-adenosyl-L-methionine</keyword>
<keyword evidence="1" id="KW-0489">Methyltransferase</keyword>
<dbReference type="PANTHER" id="PTHR18895:SF74">
    <property type="entry name" value="MTRF1L RELEASE FACTOR GLUTAMINE METHYLTRANSFERASE"/>
    <property type="match status" value="1"/>
</dbReference>
<dbReference type="Gene3D" id="3.40.50.150">
    <property type="entry name" value="Vaccinia Virus protein VP39"/>
    <property type="match status" value="1"/>
</dbReference>
<dbReference type="GO" id="GO:0005739">
    <property type="term" value="C:mitochondrion"/>
    <property type="evidence" value="ECO:0007669"/>
    <property type="project" value="TreeGrafter"/>
</dbReference>
<dbReference type="Proteomes" id="UP000745764">
    <property type="component" value="Unassembled WGS sequence"/>
</dbReference>
<dbReference type="GO" id="GO:0008170">
    <property type="term" value="F:N-methyltransferase activity"/>
    <property type="evidence" value="ECO:0007669"/>
    <property type="project" value="InterPro"/>
</dbReference>